<dbReference type="EMBL" id="MEUA01000061">
    <property type="protein sequence ID" value="OGC13155.1"/>
    <property type="molecule type" value="Genomic_DNA"/>
</dbReference>
<evidence type="ECO:0000256" key="4">
    <source>
        <dbReference type="ARBA" id="ARBA00022723"/>
    </source>
</evidence>
<organism evidence="7 8">
    <name type="scientific">candidate division WOR-1 bacterium RIFOXYB2_FULL_36_35</name>
    <dbReference type="NCBI Taxonomy" id="1802578"/>
    <lineage>
        <taxon>Bacteria</taxon>
        <taxon>Bacillati</taxon>
        <taxon>Saganbacteria</taxon>
    </lineage>
</organism>
<dbReference type="Pfam" id="PF00456">
    <property type="entry name" value="Transketolase_N"/>
    <property type="match status" value="1"/>
</dbReference>
<evidence type="ECO:0000313" key="7">
    <source>
        <dbReference type="EMBL" id="OGC13155.1"/>
    </source>
</evidence>
<comment type="similarity">
    <text evidence="2">Belongs to the transketolase family.</text>
</comment>
<dbReference type="Gene3D" id="3.40.50.970">
    <property type="match status" value="1"/>
</dbReference>
<dbReference type="AlphaFoldDB" id="A0A1F4RYA1"/>
<keyword evidence="3" id="KW-0808">Transferase</keyword>
<evidence type="ECO:0000259" key="6">
    <source>
        <dbReference type="Pfam" id="PF00456"/>
    </source>
</evidence>
<dbReference type="GO" id="GO:0046872">
    <property type="term" value="F:metal ion binding"/>
    <property type="evidence" value="ECO:0007669"/>
    <property type="project" value="UniProtKB-KW"/>
</dbReference>
<keyword evidence="5" id="KW-0786">Thiamine pyrophosphate</keyword>
<sequence>MVSQEKINEIESKANLLRQHIIEMICLAASGHPGGSLSAADIVATLYFYKLNHKPKEPNWPDRDRFVMSKGHASPVLYAALAEAGYFPKKYLKTLRQIGSSLQGHIDMLSLPGIEMSTGSLGQGLSAANGMALAGRLDKKNYRVYCLMGDGECQEGQVWEAAMTAGHYKLDNVTAIVDHNEHQIDGKVSDIKCIQPLDDKFKAFKWNVIRCDGHSIKSIIEAFEKAEKNKGKPSVVIADTVKGKGVSFMEEKPLDYHGKAPTEQEKEIALQQLCKIVLHDK</sequence>
<dbReference type="PANTHER" id="PTHR47514">
    <property type="entry name" value="TRANSKETOLASE N-TERMINAL SECTION-RELATED"/>
    <property type="match status" value="1"/>
</dbReference>
<gene>
    <name evidence="7" type="ORF">A2290_07590</name>
</gene>
<dbReference type="PANTHER" id="PTHR47514:SF1">
    <property type="entry name" value="TRANSKETOLASE N-TERMINAL SECTION-RELATED"/>
    <property type="match status" value="1"/>
</dbReference>
<dbReference type="CDD" id="cd02012">
    <property type="entry name" value="TPP_TK"/>
    <property type="match status" value="1"/>
</dbReference>
<name>A0A1F4RYA1_UNCSA</name>
<evidence type="ECO:0000256" key="3">
    <source>
        <dbReference type="ARBA" id="ARBA00022679"/>
    </source>
</evidence>
<comment type="caution">
    <text evidence="7">The sequence shown here is derived from an EMBL/GenBank/DDBJ whole genome shotgun (WGS) entry which is preliminary data.</text>
</comment>
<comment type="cofactor">
    <cofactor evidence="1">
        <name>thiamine diphosphate</name>
        <dbReference type="ChEBI" id="CHEBI:58937"/>
    </cofactor>
</comment>
<keyword evidence="4" id="KW-0479">Metal-binding</keyword>
<dbReference type="InterPro" id="IPR029061">
    <property type="entry name" value="THDP-binding"/>
</dbReference>
<dbReference type="GO" id="GO:0016740">
    <property type="term" value="F:transferase activity"/>
    <property type="evidence" value="ECO:0007669"/>
    <property type="project" value="UniProtKB-KW"/>
</dbReference>
<accession>A0A1F4RYA1</accession>
<reference evidence="7 8" key="1">
    <citation type="journal article" date="2016" name="Nat. Commun.">
        <title>Thousands of microbial genomes shed light on interconnected biogeochemical processes in an aquifer system.</title>
        <authorList>
            <person name="Anantharaman K."/>
            <person name="Brown C.T."/>
            <person name="Hug L.A."/>
            <person name="Sharon I."/>
            <person name="Castelle C.J."/>
            <person name="Probst A.J."/>
            <person name="Thomas B.C."/>
            <person name="Singh A."/>
            <person name="Wilkins M.J."/>
            <person name="Karaoz U."/>
            <person name="Brodie E.L."/>
            <person name="Williams K.H."/>
            <person name="Hubbard S.S."/>
            <person name="Banfield J.F."/>
        </authorList>
    </citation>
    <scope>NUCLEOTIDE SEQUENCE [LARGE SCALE GENOMIC DNA]</scope>
</reference>
<dbReference type="InterPro" id="IPR005474">
    <property type="entry name" value="Transketolase_N"/>
</dbReference>
<protein>
    <submittedName>
        <fullName evidence="7">Transketolase</fullName>
    </submittedName>
</protein>
<dbReference type="SUPFAM" id="SSF52518">
    <property type="entry name" value="Thiamin diphosphate-binding fold (THDP-binding)"/>
    <property type="match status" value="1"/>
</dbReference>
<dbReference type="InterPro" id="IPR049557">
    <property type="entry name" value="Transketolase_CS"/>
</dbReference>
<evidence type="ECO:0000256" key="2">
    <source>
        <dbReference type="ARBA" id="ARBA00007131"/>
    </source>
</evidence>
<evidence type="ECO:0000256" key="1">
    <source>
        <dbReference type="ARBA" id="ARBA00001964"/>
    </source>
</evidence>
<feature type="domain" description="Transketolase N-terminal" evidence="6">
    <location>
        <begin position="14"/>
        <end position="265"/>
    </location>
</feature>
<evidence type="ECO:0000313" key="8">
    <source>
        <dbReference type="Proteomes" id="UP000177905"/>
    </source>
</evidence>
<evidence type="ECO:0000256" key="5">
    <source>
        <dbReference type="ARBA" id="ARBA00023052"/>
    </source>
</evidence>
<proteinExistence type="inferred from homology"/>
<dbReference type="Proteomes" id="UP000177905">
    <property type="component" value="Unassembled WGS sequence"/>
</dbReference>
<dbReference type="PROSITE" id="PS00801">
    <property type="entry name" value="TRANSKETOLASE_1"/>
    <property type="match status" value="1"/>
</dbReference>